<protein>
    <submittedName>
        <fullName evidence="1">Uncharacterized protein</fullName>
    </submittedName>
</protein>
<evidence type="ECO:0000313" key="1">
    <source>
        <dbReference type="EMBL" id="KAJ7991141.1"/>
    </source>
</evidence>
<dbReference type="Proteomes" id="UP001157502">
    <property type="component" value="Chromosome 27"/>
</dbReference>
<gene>
    <name evidence="1" type="ORF">DPEC_G00294180</name>
</gene>
<sequence length="66" mass="6950">MQTTGRQKDIGCTMQALPPCEMYGGNTCSSEGSRSQVNATVNTMLNPILCCLVAAAPRQQGASQTQ</sequence>
<proteinExistence type="predicted"/>
<organism evidence="1 2">
    <name type="scientific">Dallia pectoralis</name>
    <name type="common">Alaska blackfish</name>
    <dbReference type="NCBI Taxonomy" id="75939"/>
    <lineage>
        <taxon>Eukaryota</taxon>
        <taxon>Metazoa</taxon>
        <taxon>Chordata</taxon>
        <taxon>Craniata</taxon>
        <taxon>Vertebrata</taxon>
        <taxon>Euteleostomi</taxon>
        <taxon>Actinopterygii</taxon>
        <taxon>Neopterygii</taxon>
        <taxon>Teleostei</taxon>
        <taxon>Protacanthopterygii</taxon>
        <taxon>Esociformes</taxon>
        <taxon>Umbridae</taxon>
        <taxon>Dallia</taxon>
    </lineage>
</organism>
<keyword evidence="2" id="KW-1185">Reference proteome</keyword>
<name>A0ACC2FII5_DALPE</name>
<comment type="caution">
    <text evidence="1">The sequence shown here is derived from an EMBL/GenBank/DDBJ whole genome shotgun (WGS) entry which is preliminary data.</text>
</comment>
<reference evidence="1" key="1">
    <citation type="submission" date="2021-05" db="EMBL/GenBank/DDBJ databases">
        <authorList>
            <person name="Pan Q."/>
            <person name="Jouanno E."/>
            <person name="Zahm M."/>
            <person name="Klopp C."/>
            <person name="Cabau C."/>
            <person name="Louis A."/>
            <person name="Berthelot C."/>
            <person name="Parey E."/>
            <person name="Roest Crollius H."/>
            <person name="Montfort J."/>
            <person name="Robinson-Rechavi M."/>
            <person name="Bouchez O."/>
            <person name="Lampietro C."/>
            <person name="Lopez Roques C."/>
            <person name="Donnadieu C."/>
            <person name="Postlethwait J."/>
            <person name="Bobe J."/>
            <person name="Dillon D."/>
            <person name="Chandos A."/>
            <person name="von Hippel F."/>
            <person name="Guiguen Y."/>
        </authorList>
    </citation>
    <scope>NUCLEOTIDE SEQUENCE</scope>
    <source>
        <strain evidence="1">YG-Jan2019</strain>
    </source>
</reference>
<evidence type="ECO:0000313" key="2">
    <source>
        <dbReference type="Proteomes" id="UP001157502"/>
    </source>
</evidence>
<feature type="non-terminal residue" evidence="1">
    <location>
        <position position="66"/>
    </location>
</feature>
<dbReference type="EMBL" id="CM055754">
    <property type="protein sequence ID" value="KAJ7991141.1"/>
    <property type="molecule type" value="Genomic_DNA"/>
</dbReference>
<accession>A0ACC2FII5</accession>